<dbReference type="Pfam" id="PF22819">
    <property type="entry name" value="TcaA_5th"/>
    <property type="match status" value="1"/>
</dbReference>
<feature type="domain" description="TcaA second" evidence="8">
    <location>
        <begin position="81"/>
        <end position="180"/>
    </location>
</feature>
<dbReference type="EMBL" id="QVTD01000017">
    <property type="protein sequence ID" value="RFU61115.1"/>
    <property type="molecule type" value="Genomic_DNA"/>
</dbReference>
<accession>A0A372L8D1</accession>
<dbReference type="RefSeq" id="WP_117324149.1">
    <property type="nucleotide sequence ID" value="NZ_QVTD01000017.1"/>
</dbReference>
<feature type="domain" description="Zinc-ribbon" evidence="7">
    <location>
        <begin position="3"/>
        <end position="23"/>
    </location>
</feature>
<dbReference type="Pfam" id="PF22813">
    <property type="entry name" value="TcaA_2nd"/>
    <property type="match status" value="1"/>
</dbReference>
<dbReference type="Pfam" id="PF22820">
    <property type="entry name" value="TcaA_3rd_4th"/>
    <property type="match status" value="1"/>
</dbReference>
<keyword evidence="3 6" id="KW-0812">Transmembrane</keyword>
<evidence type="ECO:0000259" key="9">
    <source>
        <dbReference type="Pfam" id="PF22819"/>
    </source>
</evidence>
<keyword evidence="12" id="KW-1185">Reference proteome</keyword>
<dbReference type="InterPro" id="IPR026870">
    <property type="entry name" value="Zinc_ribbon_dom"/>
</dbReference>
<dbReference type="InterPro" id="IPR054530">
    <property type="entry name" value="TcaA_4th"/>
</dbReference>
<evidence type="ECO:0000259" key="7">
    <source>
        <dbReference type="Pfam" id="PF13240"/>
    </source>
</evidence>
<sequence>MRFCKNCGKQLTDNQTFCTHCGTLQAIEEISPVPAPTRVSSNRVKQPLSMKAKTGIVSGALVVAALVGTHFYLSSETKPIHTVDEFKKAVQAKDAQKLSGIINSGQDELAITDDEAASLIDYLVKENDFTQISKELEKQAYSVDGYAPLKPITDAYNNKLVKLKKSSNKKWFVYDQYVLEFFPIELTASSNLADTEIWLDGKKTKTIKEAETPEMVGYIFPGSHKVKAIYKGKYSELTSTETLDISDAAENELSVSYELEGASVTVYSNDEDAVLYLNGKSTNLRIDKINSFGPIATDGSIKLHAQRKVNGKTEKTEEFAVTDDSEVELLFEEQAIEDTAPVEADLAEYEKDIGEDDIARFMDGHFQTQVEAINARDFSLAEITIDPAGPAYTEARKYIGNLDKRGITEDYEGMNLISYEKTAGGYHVTTEESYTIYYGDGTTKYKNFRSKFYVSLHPDGLKVYKLLETKEIPSYD</sequence>
<gene>
    <name evidence="11" type="ORF">D0466_19215</name>
</gene>
<keyword evidence="2" id="KW-1003">Cell membrane</keyword>
<dbReference type="PANTHER" id="PTHR40038">
    <property type="entry name" value="MEMBRANE-ASSOCIATED PROTEIN TCAA"/>
    <property type="match status" value="1"/>
</dbReference>
<comment type="caution">
    <text evidence="11">The sequence shown here is derived from an EMBL/GenBank/DDBJ whole genome shotgun (WGS) entry which is preliminary data.</text>
</comment>
<feature type="domain" description="TcaA protein NTF2-like" evidence="9">
    <location>
        <begin position="355"/>
        <end position="466"/>
    </location>
</feature>
<evidence type="ECO:0000259" key="8">
    <source>
        <dbReference type="Pfam" id="PF22813"/>
    </source>
</evidence>
<name>A0A372L8D1_9BACI</name>
<feature type="domain" description="TcaA 4th" evidence="10">
    <location>
        <begin position="261"/>
        <end position="328"/>
    </location>
</feature>
<reference evidence="11 12" key="1">
    <citation type="submission" date="2018-08" db="EMBL/GenBank/DDBJ databases">
        <title>Bacillus chawlae sp. nov., Bacillus glennii sp. nov., and Bacillus saganii sp. nov. Isolated from the Vehicle Assembly Building at Kennedy Space Center where the Viking Spacecraft were Assembled.</title>
        <authorList>
            <person name="Seuylemezian A."/>
            <person name="Vaishampayan P."/>
        </authorList>
    </citation>
    <scope>NUCLEOTIDE SEQUENCE [LARGE SCALE GENOMIC DNA]</scope>
    <source>
        <strain evidence="11 12">V44-8</strain>
    </source>
</reference>
<proteinExistence type="predicted"/>
<evidence type="ECO:0000256" key="2">
    <source>
        <dbReference type="ARBA" id="ARBA00022475"/>
    </source>
</evidence>
<dbReference type="Proteomes" id="UP000262939">
    <property type="component" value="Unassembled WGS sequence"/>
</dbReference>
<protein>
    <submittedName>
        <fullName evidence="11">Zinc-ribbon domain-containing protein</fullName>
    </submittedName>
</protein>
<dbReference type="InterPro" id="IPR054529">
    <property type="entry name" value="TcaA_2nd"/>
</dbReference>
<feature type="transmembrane region" description="Helical" evidence="6">
    <location>
        <begin position="55"/>
        <end position="73"/>
    </location>
</feature>
<dbReference type="AlphaFoldDB" id="A0A372L8D1"/>
<evidence type="ECO:0000313" key="12">
    <source>
        <dbReference type="Proteomes" id="UP000262939"/>
    </source>
</evidence>
<evidence type="ECO:0000259" key="10">
    <source>
        <dbReference type="Pfam" id="PF22820"/>
    </source>
</evidence>
<dbReference type="PANTHER" id="PTHR40038:SF1">
    <property type="entry name" value="MEMBRANE-ASSOCIATED PROTEIN TCAA"/>
    <property type="match status" value="1"/>
</dbReference>
<dbReference type="GO" id="GO:0005886">
    <property type="term" value="C:plasma membrane"/>
    <property type="evidence" value="ECO:0007669"/>
    <property type="project" value="UniProtKB-SubCell"/>
</dbReference>
<evidence type="ECO:0000256" key="6">
    <source>
        <dbReference type="SAM" id="Phobius"/>
    </source>
</evidence>
<dbReference type="InterPro" id="IPR054528">
    <property type="entry name" value="TcaA_5th"/>
</dbReference>
<organism evidence="11 12">
    <name type="scientific">Peribacillus glennii</name>
    <dbReference type="NCBI Taxonomy" id="2303991"/>
    <lineage>
        <taxon>Bacteria</taxon>
        <taxon>Bacillati</taxon>
        <taxon>Bacillota</taxon>
        <taxon>Bacilli</taxon>
        <taxon>Bacillales</taxon>
        <taxon>Bacillaceae</taxon>
        <taxon>Peribacillus</taxon>
    </lineage>
</organism>
<keyword evidence="4 6" id="KW-1133">Transmembrane helix</keyword>
<evidence type="ECO:0000313" key="11">
    <source>
        <dbReference type="EMBL" id="RFU61115.1"/>
    </source>
</evidence>
<evidence type="ECO:0000256" key="5">
    <source>
        <dbReference type="ARBA" id="ARBA00023136"/>
    </source>
</evidence>
<evidence type="ECO:0000256" key="3">
    <source>
        <dbReference type="ARBA" id="ARBA00022692"/>
    </source>
</evidence>
<dbReference type="Pfam" id="PF13240">
    <property type="entry name" value="Zn_Ribbon_1"/>
    <property type="match status" value="1"/>
</dbReference>
<evidence type="ECO:0000256" key="4">
    <source>
        <dbReference type="ARBA" id="ARBA00022989"/>
    </source>
</evidence>
<dbReference type="OrthoDB" id="1682769at2"/>
<comment type="subcellular location">
    <subcellularLocation>
        <location evidence="1">Cell membrane</location>
        <topology evidence="1">Single-pass membrane protein</topology>
    </subcellularLocation>
</comment>
<keyword evidence="5 6" id="KW-0472">Membrane</keyword>
<evidence type="ECO:0000256" key="1">
    <source>
        <dbReference type="ARBA" id="ARBA00004162"/>
    </source>
</evidence>